<comment type="caution">
    <text evidence="8">The sequence shown here is derived from an EMBL/GenBank/DDBJ whole genome shotgun (WGS) entry which is preliminary data.</text>
</comment>
<feature type="transmembrane region" description="Helical" evidence="6">
    <location>
        <begin position="382"/>
        <end position="403"/>
    </location>
</feature>
<dbReference type="GO" id="GO:0005886">
    <property type="term" value="C:plasma membrane"/>
    <property type="evidence" value="ECO:0007669"/>
    <property type="project" value="TreeGrafter"/>
</dbReference>
<dbReference type="Proteomes" id="UP000557566">
    <property type="component" value="Unassembled WGS sequence"/>
</dbReference>
<feature type="region of interest" description="Disordered" evidence="5">
    <location>
        <begin position="1"/>
        <end position="21"/>
    </location>
</feature>
<keyword evidence="2 6" id="KW-0812">Transmembrane</keyword>
<evidence type="ECO:0000313" key="8">
    <source>
        <dbReference type="EMBL" id="KAF4505790.1"/>
    </source>
</evidence>
<protein>
    <recommendedName>
        <fullName evidence="7">Major facilitator superfamily (MFS) profile domain-containing protein</fullName>
    </recommendedName>
</protein>
<proteinExistence type="predicted"/>
<dbReference type="Gene3D" id="1.20.1250.20">
    <property type="entry name" value="MFS general substrate transporter like domains"/>
    <property type="match status" value="1"/>
</dbReference>
<dbReference type="PANTHER" id="PTHR23502">
    <property type="entry name" value="MAJOR FACILITATOR SUPERFAMILY"/>
    <property type="match status" value="1"/>
</dbReference>
<evidence type="ECO:0000256" key="2">
    <source>
        <dbReference type="ARBA" id="ARBA00022692"/>
    </source>
</evidence>
<name>A0A8H4LUW6_9HYPO</name>
<dbReference type="InterPro" id="IPR036259">
    <property type="entry name" value="MFS_trans_sf"/>
</dbReference>
<keyword evidence="3 6" id="KW-1133">Transmembrane helix</keyword>
<dbReference type="Pfam" id="PF07690">
    <property type="entry name" value="MFS_1"/>
    <property type="match status" value="1"/>
</dbReference>
<dbReference type="InterPro" id="IPR011701">
    <property type="entry name" value="MFS"/>
</dbReference>
<feature type="transmembrane region" description="Helical" evidence="6">
    <location>
        <begin position="60"/>
        <end position="80"/>
    </location>
</feature>
<evidence type="ECO:0000256" key="3">
    <source>
        <dbReference type="ARBA" id="ARBA00022989"/>
    </source>
</evidence>
<feature type="transmembrane region" description="Helical" evidence="6">
    <location>
        <begin position="409"/>
        <end position="434"/>
    </location>
</feature>
<feature type="domain" description="Major facilitator superfamily (MFS) profile" evidence="7">
    <location>
        <begin position="59"/>
        <end position="499"/>
    </location>
</feature>
<feature type="compositionally biased region" description="Basic and acidic residues" evidence="5">
    <location>
        <begin position="1"/>
        <end position="11"/>
    </location>
</feature>
<comment type="subcellular location">
    <subcellularLocation>
        <location evidence="1">Membrane</location>
        <topology evidence="1">Multi-pass membrane protein</topology>
    </subcellularLocation>
</comment>
<feature type="transmembrane region" description="Helical" evidence="6">
    <location>
        <begin position="213"/>
        <end position="233"/>
    </location>
</feature>
<evidence type="ECO:0000259" key="7">
    <source>
        <dbReference type="PROSITE" id="PS50850"/>
    </source>
</evidence>
<gene>
    <name evidence="8" type="ORF">G6O67_007703</name>
</gene>
<dbReference type="PROSITE" id="PS50850">
    <property type="entry name" value="MFS"/>
    <property type="match status" value="1"/>
</dbReference>
<accession>A0A8H4LUW6</accession>
<feature type="transmembrane region" description="Helical" evidence="6">
    <location>
        <begin position="124"/>
        <end position="141"/>
    </location>
</feature>
<feature type="transmembrane region" description="Helical" evidence="6">
    <location>
        <begin position="302"/>
        <end position="327"/>
    </location>
</feature>
<sequence length="517" mass="57397">MGSDSRRKSLDDGSNYPPGTVELIHRRNSCKDGELILIPTPSSDPNDPLNWPKWRKAWNFGLLVAMTLVIFTGLSTQAVFTVQLRNDIHATNEDLINSRAVEHAGEALGCLVFIPFATKYGRRSVYLVSIAVYVGAAWWFANMHTARDLYLSNALKGFSAAINETAVQMSIRDMFFLHRRGSANALYHFTISTAFSVIPIAAGTQALQSGWRASATTQAGIITVLFFLFIFTFEETKYVRETEKTISDEYEKESIKGLIPDHHVLPQKPFPYYFRLQLFTPTDESLWKILISPIHSWFLPHIMFTALVFGTSLMWISVSASLTGIVFSAPPYNFNPQQLGYLFVSVFVGSLFGGLYGGALVDWAVVWFTRRNGGLYEPEMRLYLLPLPALSMSAGLAVFGVTADRGLHWIYPSIGSAAMAFGFSGMASISFALLVDAYPEIVSHGFMVVAFVRNVFTITGPAVTNPWRKGMGLGGMFICAAFVSLAVNLLAVPLLIWGKRIRIATASRYHRLSQQTK</sequence>
<evidence type="ECO:0000256" key="5">
    <source>
        <dbReference type="SAM" id="MobiDB-lite"/>
    </source>
</evidence>
<dbReference type="OrthoDB" id="5215911at2759"/>
<dbReference type="AlphaFoldDB" id="A0A8H4LUW6"/>
<feature type="transmembrane region" description="Helical" evidence="6">
    <location>
        <begin position="339"/>
        <end position="361"/>
    </location>
</feature>
<dbReference type="InterPro" id="IPR020846">
    <property type="entry name" value="MFS_dom"/>
</dbReference>
<evidence type="ECO:0000256" key="6">
    <source>
        <dbReference type="SAM" id="Phobius"/>
    </source>
</evidence>
<dbReference type="EMBL" id="JAAVMX010000008">
    <property type="protein sequence ID" value="KAF4505790.1"/>
    <property type="molecule type" value="Genomic_DNA"/>
</dbReference>
<organism evidence="8 9">
    <name type="scientific">Ophiocordyceps sinensis</name>
    <dbReference type="NCBI Taxonomy" id="72228"/>
    <lineage>
        <taxon>Eukaryota</taxon>
        <taxon>Fungi</taxon>
        <taxon>Dikarya</taxon>
        <taxon>Ascomycota</taxon>
        <taxon>Pezizomycotina</taxon>
        <taxon>Sordariomycetes</taxon>
        <taxon>Hypocreomycetidae</taxon>
        <taxon>Hypocreales</taxon>
        <taxon>Ophiocordycipitaceae</taxon>
        <taxon>Ophiocordyceps</taxon>
    </lineage>
</organism>
<keyword evidence="9" id="KW-1185">Reference proteome</keyword>
<evidence type="ECO:0000256" key="4">
    <source>
        <dbReference type="ARBA" id="ARBA00023136"/>
    </source>
</evidence>
<evidence type="ECO:0000256" key="1">
    <source>
        <dbReference type="ARBA" id="ARBA00004141"/>
    </source>
</evidence>
<dbReference type="PANTHER" id="PTHR23502:SF50">
    <property type="entry name" value="TRANSPORTER, PUTATIVE (AFU_ORTHOLOGUE AFUA_5G00430)-RELATED"/>
    <property type="match status" value="1"/>
</dbReference>
<dbReference type="SUPFAM" id="SSF103473">
    <property type="entry name" value="MFS general substrate transporter"/>
    <property type="match status" value="1"/>
</dbReference>
<evidence type="ECO:0000313" key="9">
    <source>
        <dbReference type="Proteomes" id="UP000557566"/>
    </source>
</evidence>
<feature type="transmembrane region" description="Helical" evidence="6">
    <location>
        <begin position="185"/>
        <end position="207"/>
    </location>
</feature>
<feature type="transmembrane region" description="Helical" evidence="6">
    <location>
        <begin position="475"/>
        <end position="498"/>
    </location>
</feature>
<dbReference type="GO" id="GO:0022857">
    <property type="term" value="F:transmembrane transporter activity"/>
    <property type="evidence" value="ECO:0007669"/>
    <property type="project" value="InterPro"/>
</dbReference>
<feature type="transmembrane region" description="Helical" evidence="6">
    <location>
        <begin position="441"/>
        <end position="463"/>
    </location>
</feature>
<reference evidence="8 9" key="1">
    <citation type="journal article" date="2020" name="Genome Biol. Evol.">
        <title>A new high-quality draft genome assembly of the Chinese cordyceps Ophiocordyceps sinensis.</title>
        <authorList>
            <person name="Shu R."/>
            <person name="Zhang J."/>
            <person name="Meng Q."/>
            <person name="Zhang H."/>
            <person name="Zhou G."/>
            <person name="Li M."/>
            <person name="Wu P."/>
            <person name="Zhao Y."/>
            <person name="Chen C."/>
            <person name="Qin Q."/>
        </authorList>
    </citation>
    <scope>NUCLEOTIDE SEQUENCE [LARGE SCALE GENOMIC DNA]</scope>
    <source>
        <strain evidence="8 9">IOZ07</strain>
    </source>
</reference>
<keyword evidence="4 6" id="KW-0472">Membrane</keyword>